<protein>
    <recommendedName>
        <fullName evidence="1">DUF7007 domain-containing protein</fullName>
    </recommendedName>
</protein>
<dbReference type="AlphaFoldDB" id="A0AA44EFR2"/>
<accession>A0AA44EFR2</accession>
<reference evidence="2" key="1">
    <citation type="submission" date="2019-07" db="EMBL/GenBank/DDBJ databases">
        <title>FDA dAtabase for Regulatory Grade micrObial Sequences (FDA-ARGOS): Supporting development and validation of Infectious Disease Dx tests.</title>
        <authorList>
            <person name="Bachman M."/>
            <person name="Young C."/>
            <person name="Tallon L."/>
            <person name="Sadzewicz L."/>
            <person name="Vavikolanu K."/>
            <person name="Mehta A."/>
            <person name="Aluvathingal J."/>
            <person name="Nadendla S."/>
            <person name="Nandy P."/>
            <person name="Geyer C."/>
            <person name="Yan Y."/>
            <person name="Sichtig H."/>
        </authorList>
    </citation>
    <scope>NUCLEOTIDE SEQUENCE</scope>
    <source>
        <strain evidence="2">FDAARGOS_618</strain>
        <plasmid evidence="2">unnamed2</plasmid>
    </source>
</reference>
<keyword evidence="3" id="KW-1185">Reference proteome</keyword>
<evidence type="ECO:0000313" key="2">
    <source>
        <dbReference type="EMBL" id="NRF17881.1"/>
    </source>
</evidence>
<proteinExistence type="predicted"/>
<dbReference type="Pfam" id="PF22653">
    <property type="entry name" value="DUF7007"/>
    <property type="match status" value="1"/>
</dbReference>
<evidence type="ECO:0000313" key="3">
    <source>
        <dbReference type="Proteomes" id="UP001155820"/>
    </source>
</evidence>
<sequence length="296" mass="33296">MNRQANAHDAMTPQNSGVEFARSADDFPVARIGDITLAMLPLVDGGVFLASAWRVYRPLAEMTRADFYGHERRLDDEAAFRDRVFETAEHRRELAGLDRVERRIACSTPWGASQMATVYAEGVTSHMTAGHGGFHLSMERNLRIHPSLRKETPWYEEDAEWAIVAVTFPELFTSYERRIAGNTIRNSWPDAWETINGCVLDPAESWEKARRLFDTAHADDWVVISAILSDQHQGMTEVIATLGGKRDLSAGERRYLVPSPEYGTRNPLGFVIDPGRHQLYDGSSSFVGWKARRTAG</sequence>
<dbReference type="Proteomes" id="UP001155820">
    <property type="component" value="Unassembled WGS sequence"/>
</dbReference>
<geneLocation type="plasmid" evidence="2">
    <name>unnamed2</name>
</geneLocation>
<dbReference type="InterPro" id="IPR054276">
    <property type="entry name" value="DUF7007"/>
</dbReference>
<feature type="domain" description="DUF7007" evidence="1">
    <location>
        <begin position="105"/>
        <end position="218"/>
    </location>
</feature>
<dbReference type="EMBL" id="JABRWM010000002">
    <property type="protein sequence ID" value="NRF17881.1"/>
    <property type="molecule type" value="Genomic_DNA"/>
</dbReference>
<keyword evidence="2" id="KW-0614">Plasmid</keyword>
<comment type="caution">
    <text evidence="2">The sequence shown here is derived from an EMBL/GenBank/DDBJ whole genome shotgun (WGS) entry which is preliminary data.</text>
</comment>
<gene>
    <name evidence="2" type="ORF">FOB26_01770</name>
</gene>
<evidence type="ECO:0000259" key="1">
    <source>
        <dbReference type="Pfam" id="PF22653"/>
    </source>
</evidence>
<name>A0AA44EFR2_9HYPH</name>
<organism evidence="2 3">
    <name type="scientific">Agrobacterium pusense</name>
    <dbReference type="NCBI Taxonomy" id="648995"/>
    <lineage>
        <taxon>Bacteria</taxon>
        <taxon>Pseudomonadati</taxon>
        <taxon>Pseudomonadota</taxon>
        <taxon>Alphaproteobacteria</taxon>
        <taxon>Hyphomicrobiales</taxon>
        <taxon>Rhizobiaceae</taxon>
        <taxon>Rhizobium/Agrobacterium group</taxon>
        <taxon>Agrobacterium</taxon>
    </lineage>
</organism>
<dbReference type="RefSeq" id="WP_011982957.1">
    <property type="nucleotide sequence ID" value="NZ_DAIQSG010000022.1"/>
</dbReference>